<keyword evidence="2" id="KW-1185">Reference proteome</keyword>
<dbReference type="OrthoDB" id="1631279at2"/>
<dbReference type="AlphaFoldDB" id="E2ZBK3"/>
<reference evidence="1 2" key="1">
    <citation type="submission" date="2010-08" db="EMBL/GenBank/DDBJ databases">
        <authorList>
            <person name="Weinstock G."/>
            <person name="Sodergren E."/>
            <person name="Clifton S."/>
            <person name="Fulton L."/>
            <person name="Fulton B."/>
            <person name="Courtney L."/>
            <person name="Fronick C."/>
            <person name="Harrison M."/>
            <person name="Strong C."/>
            <person name="Farmer C."/>
            <person name="Delahaunty K."/>
            <person name="Markovic C."/>
            <person name="Hall O."/>
            <person name="Minx P."/>
            <person name="Tomlinson C."/>
            <person name="Mitreva M."/>
            <person name="Hou S."/>
            <person name="Chen J."/>
            <person name="Wollam A."/>
            <person name="Pepin K.H."/>
            <person name="Johnson M."/>
            <person name="Bhonagiri V."/>
            <person name="Zhang X."/>
            <person name="Suruliraj S."/>
            <person name="Warren W."/>
            <person name="Chinwalla A."/>
            <person name="Mardis E.R."/>
            <person name="Wilson R.K."/>
        </authorList>
    </citation>
    <scope>NUCLEOTIDE SEQUENCE [LARGE SCALE GENOMIC DNA]</scope>
    <source>
        <strain evidence="1 2">F0359</strain>
    </source>
</reference>
<protein>
    <submittedName>
        <fullName evidence="1">Uncharacterized protein</fullName>
    </submittedName>
</protein>
<name>E2ZBK3_9FIRM</name>
<gene>
    <name evidence="1" type="ORF">HMPREF9429_00833</name>
</gene>
<sequence length="154" mass="17850">MKRLFISMGLFLWLVIGGVMIAGAESYPVYLNEDRNYILCDAYKETAWYLDRSSLNVQKYDPPQYIIAVNVVTVPDADRGGTDINGVRTFRFFYNYELKRMYVDLSLTDAWRYLDPNGDWAATDISLPVGELSFALAYNMKFYDSYDDAFYGRI</sequence>
<dbReference type="eggNOG" id="ENOG5031PBF">
    <property type="taxonomic scope" value="Bacteria"/>
</dbReference>
<evidence type="ECO:0000313" key="2">
    <source>
        <dbReference type="Proteomes" id="UP000003195"/>
    </source>
</evidence>
<organism evidence="1 2">
    <name type="scientific">Megasphaera micronuciformis F0359</name>
    <dbReference type="NCBI Taxonomy" id="706434"/>
    <lineage>
        <taxon>Bacteria</taxon>
        <taxon>Bacillati</taxon>
        <taxon>Bacillota</taxon>
        <taxon>Negativicutes</taxon>
        <taxon>Veillonellales</taxon>
        <taxon>Veillonellaceae</taxon>
        <taxon>Megasphaera</taxon>
    </lineage>
</organism>
<dbReference type="HOGENOM" id="CLU_124464_0_0_9"/>
<accession>E2ZBK3</accession>
<dbReference type="RefSeq" id="WP_006941854.1">
    <property type="nucleotide sequence ID" value="NZ_GL538208.1"/>
</dbReference>
<proteinExistence type="predicted"/>
<dbReference type="STRING" id="706434.HMPREF9429_00833"/>
<evidence type="ECO:0000313" key="1">
    <source>
        <dbReference type="EMBL" id="EFQ04231.1"/>
    </source>
</evidence>
<dbReference type="EMBL" id="AECS01000036">
    <property type="protein sequence ID" value="EFQ04231.1"/>
    <property type="molecule type" value="Genomic_DNA"/>
</dbReference>
<dbReference type="Proteomes" id="UP000003195">
    <property type="component" value="Unassembled WGS sequence"/>
</dbReference>
<comment type="caution">
    <text evidence="1">The sequence shown here is derived from an EMBL/GenBank/DDBJ whole genome shotgun (WGS) entry which is preliminary data.</text>
</comment>